<proteinExistence type="predicted"/>
<dbReference type="Proteomes" id="UP000790787">
    <property type="component" value="Chromosome 24"/>
</dbReference>
<reference evidence="1" key="1">
    <citation type="journal article" date="2014" name="Nat. Commun.">
        <title>The tobacco genome sequence and its comparison with those of tomato and potato.</title>
        <authorList>
            <person name="Sierro N."/>
            <person name="Battey J.N."/>
            <person name="Ouadi S."/>
            <person name="Bakaher N."/>
            <person name="Bovet L."/>
            <person name="Willig A."/>
            <person name="Goepfert S."/>
            <person name="Peitsch M.C."/>
            <person name="Ivanov N.V."/>
        </authorList>
    </citation>
    <scope>NUCLEOTIDE SEQUENCE [LARGE SCALE GENOMIC DNA]</scope>
</reference>
<evidence type="ECO:0000313" key="2">
    <source>
        <dbReference type="RefSeq" id="XP_075103844.1"/>
    </source>
</evidence>
<keyword evidence="1" id="KW-1185">Reference proteome</keyword>
<dbReference type="RefSeq" id="XP_075103844.1">
    <property type="nucleotide sequence ID" value="XM_075247743.1"/>
</dbReference>
<protein>
    <submittedName>
        <fullName evidence="2">Uncharacterized protein LOC142178403</fullName>
    </submittedName>
</protein>
<gene>
    <name evidence="2" type="primary">LOC142178403</name>
</gene>
<evidence type="ECO:0000313" key="1">
    <source>
        <dbReference type="Proteomes" id="UP000790787"/>
    </source>
</evidence>
<organism evidence="1 2">
    <name type="scientific">Nicotiana tabacum</name>
    <name type="common">Common tobacco</name>
    <dbReference type="NCBI Taxonomy" id="4097"/>
    <lineage>
        <taxon>Eukaryota</taxon>
        <taxon>Viridiplantae</taxon>
        <taxon>Streptophyta</taxon>
        <taxon>Embryophyta</taxon>
        <taxon>Tracheophyta</taxon>
        <taxon>Spermatophyta</taxon>
        <taxon>Magnoliopsida</taxon>
        <taxon>eudicotyledons</taxon>
        <taxon>Gunneridae</taxon>
        <taxon>Pentapetalae</taxon>
        <taxon>asterids</taxon>
        <taxon>lamiids</taxon>
        <taxon>Solanales</taxon>
        <taxon>Solanaceae</taxon>
        <taxon>Nicotianoideae</taxon>
        <taxon>Nicotianeae</taxon>
        <taxon>Nicotiana</taxon>
    </lineage>
</organism>
<accession>A0AC58U2Z1</accession>
<name>A0AC58U2Z1_TOBAC</name>
<sequence length="293" mass="33876">MWTTTINCIREAARDVLGVLKCYSGGLKGDWWWNEEVQGKVKAKKAAYLKLVGNTNEEEQRTCRERYKKARKEAKLAVTSANTAAFERLYEDLGAKEATGSCTGSQRDFGFCRRIRSEEVEGAMRKMGRGKATGSDDIPDCNNYRGIKLLSHTMKIWERVVERRVRHSVTISENQFEFIPERSTMETIHLVRRLMEQYRERKKNLHMTRDRVNAGLEVWRQTLESKVFKLISSKTEYLEYKFSDGMHGEGERVKIGTQVIPKRYSFGYLGSIIQGKEEIDEDVTHHIGVGCMR</sequence>
<reference evidence="2" key="2">
    <citation type="submission" date="2025-08" db="UniProtKB">
        <authorList>
            <consortium name="RefSeq"/>
        </authorList>
    </citation>
    <scope>IDENTIFICATION</scope>
    <source>
        <tissue evidence="2">Leaf</tissue>
    </source>
</reference>